<evidence type="ECO:0000259" key="1">
    <source>
        <dbReference type="Pfam" id="PF01738"/>
    </source>
</evidence>
<keyword evidence="3" id="KW-1185">Reference proteome</keyword>
<dbReference type="Gene3D" id="3.40.50.1820">
    <property type="entry name" value="alpha/beta hydrolase"/>
    <property type="match status" value="1"/>
</dbReference>
<comment type="caution">
    <text evidence="2">The sequence shown here is derived from an EMBL/GenBank/DDBJ whole genome shotgun (WGS) entry which is preliminary data.</text>
</comment>
<dbReference type="Pfam" id="PF01738">
    <property type="entry name" value="DLH"/>
    <property type="match status" value="1"/>
</dbReference>
<dbReference type="AlphaFoldDB" id="A0A849KAD0"/>
<dbReference type="InterPro" id="IPR002925">
    <property type="entry name" value="Dienelactn_hydro"/>
</dbReference>
<dbReference type="RefSeq" id="WP_171558525.1">
    <property type="nucleotide sequence ID" value="NZ_JABFCS010000001.1"/>
</dbReference>
<reference evidence="2 3" key="1">
    <citation type="submission" date="2020-05" db="EMBL/GenBank/DDBJ databases">
        <authorList>
            <person name="Khan S.A."/>
            <person name="Jeon C.O."/>
            <person name="Chun B.H."/>
        </authorList>
    </citation>
    <scope>NUCLEOTIDE SEQUENCE [LARGE SCALE GENOMIC DNA]</scope>
    <source>
        <strain evidence="2 3">B156</strain>
    </source>
</reference>
<dbReference type="SUPFAM" id="SSF53474">
    <property type="entry name" value="alpha/beta-Hydrolases"/>
    <property type="match status" value="1"/>
</dbReference>
<gene>
    <name evidence="2" type="ORF">HK415_09730</name>
</gene>
<evidence type="ECO:0000313" key="3">
    <source>
        <dbReference type="Proteomes" id="UP000552954"/>
    </source>
</evidence>
<sequence length="279" mass="31478">MIEKHLDIPTGDGDMNSFVVYPEEEAPHPVVLFYMDAPGKREELHDMARRLASVGYYVVLPNLYYRRTREFELKLRTPEGMKPMFELMDSLSNGMTVRDTHAMLKFVDAQPEADGSRVGAVGYCMSGPFVFAAAAAFPERMRAIASIHGARMVTDRDDSPHLMAPRIRCETYVACAETDIWAPPKDVTALQAALEAAGTPHRIEWYPGAHHGFVFPRREGIYHQASAERHWERLFSLYRRTIGPGAGQCHDITMFFACPPPRASSLRKNPRPSRPSVTR</sequence>
<dbReference type="InterPro" id="IPR051049">
    <property type="entry name" value="Dienelactone_hydrolase-like"/>
</dbReference>
<dbReference type="Proteomes" id="UP000552954">
    <property type="component" value="Unassembled WGS sequence"/>
</dbReference>
<protein>
    <submittedName>
        <fullName evidence="2">Dienelactone hydrolase family protein</fullName>
    </submittedName>
</protein>
<accession>A0A849KAD0</accession>
<evidence type="ECO:0000313" key="2">
    <source>
        <dbReference type="EMBL" id="NNU43374.1"/>
    </source>
</evidence>
<dbReference type="PANTHER" id="PTHR46623">
    <property type="entry name" value="CARBOXYMETHYLENEBUTENOLIDASE-RELATED"/>
    <property type="match status" value="1"/>
</dbReference>
<organism evidence="2 3">
    <name type="scientific">Ramlibacter montanisoli</name>
    <dbReference type="NCBI Taxonomy" id="2732512"/>
    <lineage>
        <taxon>Bacteria</taxon>
        <taxon>Pseudomonadati</taxon>
        <taxon>Pseudomonadota</taxon>
        <taxon>Betaproteobacteria</taxon>
        <taxon>Burkholderiales</taxon>
        <taxon>Comamonadaceae</taxon>
        <taxon>Ramlibacter</taxon>
    </lineage>
</organism>
<feature type="domain" description="Dienelactone hydrolase" evidence="1">
    <location>
        <begin position="17"/>
        <end position="239"/>
    </location>
</feature>
<dbReference type="PANTHER" id="PTHR46623:SF10">
    <property type="entry name" value="CARBOXYMETHYLENEBUTENOLIDASE HOMOLOG"/>
    <property type="match status" value="1"/>
</dbReference>
<reference evidence="2 3" key="2">
    <citation type="submission" date="2020-06" db="EMBL/GenBank/DDBJ databases">
        <title>Ramlibacter rhizophilus sp. nov., isolated from rhizosphere soil of national flower Mugunghwa from South Korea.</title>
        <authorList>
            <person name="Zheng-Fei Y."/>
            <person name="Huan T."/>
        </authorList>
    </citation>
    <scope>NUCLEOTIDE SEQUENCE [LARGE SCALE GENOMIC DNA]</scope>
    <source>
        <strain evidence="2 3">B156</strain>
    </source>
</reference>
<dbReference type="EMBL" id="JABFCS010000001">
    <property type="protein sequence ID" value="NNU43374.1"/>
    <property type="molecule type" value="Genomic_DNA"/>
</dbReference>
<dbReference type="GO" id="GO:0016787">
    <property type="term" value="F:hydrolase activity"/>
    <property type="evidence" value="ECO:0007669"/>
    <property type="project" value="UniProtKB-KW"/>
</dbReference>
<dbReference type="InterPro" id="IPR029058">
    <property type="entry name" value="AB_hydrolase_fold"/>
</dbReference>
<proteinExistence type="predicted"/>
<keyword evidence="2" id="KW-0378">Hydrolase</keyword>
<name>A0A849KAD0_9BURK</name>